<name>A0A4C1TKB2_EUMVA</name>
<proteinExistence type="predicted"/>
<evidence type="ECO:0000313" key="3">
    <source>
        <dbReference type="Proteomes" id="UP000299102"/>
    </source>
</evidence>
<dbReference type="AlphaFoldDB" id="A0A4C1TKB2"/>
<dbReference type="EMBL" id="BGZK01000068">
    <property type="protein sequence ID" value="GBP14972.1"/>
    <property type="molecule type" value="Genomic_DNA"/>
</dbReference>
<gene>
    <name evidence="2" type="ORF">EVAR_6623_1</name>
</gene>
<protein>
    <submittedName>
        <fullName evidence="2">Uncharacterized protein</fullName>
    </submittedName>
</protein>
<organism evidence="2 3">
    <name type="scientific">Eumeta variegata</name>
    <name type="common">Bagworm moth</name>
    <name type="synonym">Eumeta japonica</name>
    <dbReference type="NCBI Taxonomy" id="151549"/>
    <lineage>
        <taxon>Eukaryota</taxon>
        <taxon>Metazoa</taxon>
        <taxon>Ecdysozoa</taxon>
        <taxon>Arthropoda</taxon>
        <taxon>Hexapoda</taxon>
        <taxon>Insecta</taxon>
        <taxon>Pterygota</taxon>
        <taxon>Neoptera</taxon>
        <taxon>Endopterygota</taxon>
        <taxon>Lepidoptera</taxon>
        <taxon>Glossata</taxon>
        <taxon>Ditrysia</taxon>
        <taxon>Tineoidea</taxon>
        <taxon>Psychidae</taxon>
        <taxon>Oiketicinae</taxon>
        <taxon>Eumeta</taxon>
    </lineage>
</organism>
<sequence length="120" mass="13480">MGDRPGADRPPALSHTALRAGRKGDGSRAAEIPKPDVSSNKRMHYTFNKHVVVILVTPRYRSRRAAASVSRVSTRIRNSNVERCQRARADCRNKEKVDNLADEEKSCRKEMLLLLPSDVI</sequence>
<keyword evidence="3" id="KW-1185">Reference proteome</keyword>
<reference evidence="2 3" key="1">
    <citation type="journal article" date="2019" name="Commun. Biol.">
        <title>The bagworm genome reveals a unique fibroin gene that provides high tensile strength.</title>
        <authorList>
            <person name="Kono N."/>
            <person name="Nakamura H."/>
            <person name="Ohtoshi R."/>
            <person name="Tomita M."/>
            <person name="Numata K."/>
            <person name="Arakawa K."/>
        </authorList>
    </citation>
    <scope>NUCLEOTIDE SEQUENCE [LARGE SCALE GENOMIC DNA]</scope>
</reference>
<dbReference type="Proteomes" id="UP000299102">
    <property type="component" value="Unassembled WGS sequence"/>
</dbReference>
<evidence type="ECO:0000313" key="2">
    <source>
        <dbReference type="EMBL" id="GBP14972.1"/>
    </source>
</evidence>
<accession>A0A4C1TKB2</accession>
<feature type="compositionally biased region" description="Basic and acidic residues" evidence="1">
    <location>
        <begin position="22"/>
        <end position="34"/>
    </location>
</feature>
<comment type="caution">
    <text evidence="2">The sequence shown here is derived from an EMBL/GenBank/DDBJ whole genome shotgun (WGS) entry which is preliminary data.</text>
</comment>
<evidence type="ECO:0000256" key="1">
    <source>
        <dbReference type="SAM" id="MobiDB-lite"/>
    </source>
</evidence>
<feature type="region of interest" description="Disordered" evidence="1">
    <location>
        <begin position="1"/>
        <end position="41"/>
    </location>
</feature>